<sequence length="516" mass="56773">MFFCFILTSLLVSFISGAAASSRYVVHLKDPSTLSQLLDQDDQVVTQNHIRASVVNTITIGEEFQAIIADLEEETLERVKLNPLVDDVLEDNKVKIFECFDQGLETFTTVKHRLNSEKDIKIGVDQEKMEPENQKDLTKYNLDQFQNRETEHFARKFNDGNVERISTSIPNEPKSTSLVRYKVQSDAPRHLARLSSYESLFTKQPPYEYFYRSSGSGVTAYVLDTGIDIGHPDFEGRAKRGANLVPEEGEGDRNGHGTHVAGALGSKTYGVAKEVEIVDIKVLDRTGSGNLSAILQGIEWAVNDRRSRGVKALANLSLGTFANKIFDDAVNAALNSGLVLVVAAGNSNFDASYFSPARASGSLTIGALDDRSDTIAVFSNYGDKIATFASGVNVESLNKDNYDEVLSLSGTSMATPVVAGLVAMLLEDNTDPKEIKNRIIENSVQDIISLNISSLSKFKYRTTPNRVAFNGITTLDKDNYFITNIKPSFNGQDFSLIKYIDHLNDIESNNEQSSAG</sequence>
<feature type="active site" description="Charge relay system" evidence="5">
    <location>
        <position position="412"/>
    </location>
</feature>
<feature type="active site" description="Charge relay system" evidence="5">
    <location>
        <position position="256"/>
    </location>
</feature>
<comment type="similarity">
    <text evidence="1 5 6">Belongs to the peptidase S8 family.</text>
</comment>
<name>A0A9P8TCC3_9ASCO</name>
<dbReference type="FunFam" id="3.40.50.200:FF:000007">
    <property type="entry name" value="Subtilisin-like serine protease"/>
    <property type="match status" value="1"/>
</dbReference>
<dbReference type="InterPro" id="IPR034193">
    <property type="entry name" value="PCSK9_ProteinaseK-like"/>
</dbReference>
<reference evidence="9" key="1">
    <citation type="journal article" date="2021" name="Open Biol.">
        <title>Shared evolutionary footprints suggest mitochondrial oxidative damage underlies multiple complex I losses in fungi.</title>
        <authorList>
            <person name="Schikora-Tamarit M.A."/>
            <person name="Marcet-Houben M."/>
            <person name="Nosek J."/>
            <person name="Gabaldon T."/>
        </authorList>
    </citation>
    <scope>NUCLEOTIDE SEQUENCE</scope>
    <source>
        <strain evidence="9">CBS6341</strain>
    </source>
</reference>
<feature type="signal peptide" evidence="7">
    <location>
        <begin position="1"/>
        <end position="20"/>
    </location>
</feature>
<evidence type="ECO:0000256" key="4">
    <source>
        <dbReference type="ARBA" id="ARBA00022825"/>
    </source>
</evidence>
<keyword evidence="2 5" id="KW-0645">Protease</keyword>
<keyword evidence="10" id="KW-1185">Reference proteome</keyword>
<dbReference type="OrthoDB" id="3980214at2759"/>
<feature type="active site" description="Charge relay system" evidence="5">
    <location>
        <position position="224"/>
    </location>
</feature>
<dbReference type="InterPro" id="IPR022398">
    <property type="entry name" value="Peptidase_S8_His-AS"/>
</dbReference>
<evidence type="ECO:0000256" key="3">
    <source>
        <dbReference type="ARBA" id="ARBA00022801"/>
    </source>
</evidence>
<evidence type="ECO:0000256" key="1">
    <source>
        <dbReference type="ARBA" id="ARBA00011073"/>
    </source>
</evidence>
<organism evidence="9 10">
    <name type="scientific">Wickerhamomyces mucosus</name>
    <dbReference type="NCBI Taxonomy" id="1378264"/>
    <lineage>
        <taxon>Eukaryota</taxon>
        <taxon>Fungi</taxon>
        <taxon>Dikarya</taxon>
        <taxon>Ascomycota</taxon>
        <taxon>Saccharomycotina</taxon>
        <taxon>Saccharomycetes</taxon>
        <taxon>Phaffomycetales</taxon>
        <taxon>Wickerhamomycetaceae</taxon>
        <taxon>Wickerhamomyces</taxon>
    </lineage>
</organism>
<proteinExistence type="inferred from homology"/>
<dbReference type="Pfam" id="PF00082">
    <property type="entry name" value="Peptidase_S8"/>
    <property type="match status" value="1"/>
</dbReference>
<evidence type="ECO:0000259" key="8">
    <source>
        <dbReference type="Pfam" id="PF00082"/>
    </source>
</evidence>
<evidence type="ECO:0000256" key="6">
    <source>
        <dbReference type="RuleBase" id="RU003355"/>
    </source>
</evidence>
<accession>A0A9P8TCC3</accession>
<dbReference type="PROSITE" id="PS51892">
    <property type="entry name" value="SUBTILASE"/>
    <property type="match status" value="1"/>
</dbReference>
<dbReference type="PROSITE" id="PS00136">
    <property type="entry name" value="SUBTILASE_ASP"/>
    <property type="match status" value="1"/>
</dbReference>
<dbReference type="EMBL" id="JAEUBF010000974">
    <property type="protein sequence ID" value="KAH3673534.1"/>
    <property type="molecule type" value="Genomic_DNA"/>
</dbReference>
<evidence type="ECO:0000256" key="5">
    <source>
        <dbReference type="PROSITE-ProRule" id="PRU01240"/>
    </source>
</evidence>
<feature type="chain" id="PRO_5040197986" description="Peptidase S8/S53 domain-containing protein" evidence="7">
    <location>
        <begin position="21"/>
        <end position="516"/>
    </location>
</feature>
<gene>
    <name evidence="9" type="ORF">WICMUC_003641</name>
</gene>
<evidence type="ECO:0000256" key="2">
    <source>
        <dbReference type="ARBA" id="ARBA00022670"/>
    </source>
</evidence>
<keyword evidence="4 5" id="KW-0720">Serine protease</keyword>
<evidence type="ECO:0000313" key="10">
    <source>
        <dbReference type="Proteomes" id="UP000769528"/>
    </source>
</evidence>
<keyword evidence="3 5" id="KW-0378">Hydrolase</keyword>
<dbReference type="InterPro" id="IPR015500">
    <property type="entry name" value="Peptidase_S8_subtilisin-rel"/>
</dbReference>
<dbReference type="CDD" id="cd04077">
    <property type="entry name" value="Peptidases_S8_PCSK9_ProteinaseK_like"/>
    <property type="match status" value="1"/>
</dbReference>
<dbReference type="GO" id="GO:0006508">
    <property type="term" value="P:proteolysis"/>
    <property type="evidence" value="ECO:0007669"/>
    <property type="project" value="UniProtKB-KW"/>
</dbReference>
<dbReference type="PROSITE" id="PS00138">
    <property type="entry name" value="SUBTILASE_SER"/>
    <property type="match status" value="1"/>
</dbReference>
<dbReference type="SUPFAM" id="SSF52743">
    <property type="entry name" value="Subtilisin-like"/>
    <property type="match status" value="1"/>
</dbReference>
<evidence type="ECO:0000256" key="7">
    <source>
        <dbReference type="SAM" id="SignalP"/>
    </source>
</evidence>
<dbReference type="InterPro" id="IPR023828">
    <property type="entry name" value="Peptidase_S8_Ser-AS"/>
</dbReference>
<dbReference type="PANTHER" id="PTHR43806:SF13">
    <property type="entry name" value="SUBTILASE-TYPE PROTEINASE RRT12"/>
    <property type="match status" value="1"/>
</dbReference>
<dbReference type="AlphaFoldDB" id="A0A9P8TCC3"/>
<dbReference type="InterPro" id="IPR036852">
    <property type="entry name" value="Peptidase_S8/S53_dom_sf"/>
</dbReference>
<dbReference type="Proteomes" id="UP000769528">
    <property type="component" value="Unassembled WGS sequence"/>
</dbReference>
<dbReference type="GO" id="GO:0004252">
    <property type="term" value="F:serine-type endopeptidase activity"/>
    <property type="evidence" value="ECO:0007669"/>
    <property type="project" value="UniProtKB-UniRule"/>
</dbReference>
<evidence type="ECO:0000313" key="9">
    <source>
        <dbReference type="EMBL" id="KAH3673534.1"/>
    </source>
</evidence>
<dbReference type="InterPro" id="IPR023827">
    <property type="entry name" value="Peptidase_S8_Asp-AS"/>
</dbReference>
<protein>
    <recommendedName>
        <fullName evidence="8">Peptidase S8/S53 domain-containing protein</fullName>
    </recommendedName>
</protein>
<keyword evidence="7" id="KW-0732">Signal</keyword>
<reference evidence="9" key="2">
    <citation type="submission" date="2021-01" db="EMBL/GenBank/DDBJ databases">
        <authorList>
            <person name="Schikora-Tamarit M.A."/>
        </authorList>
    </citation>
    <scope>NUCLEOTIDE SEQUENCE</scope>
    <source>
        <strain evidence="9">CBS6341</strain>
    </source>
</reference>
<comment type="caution">
    <text evidence="9">The sequence shown here is derived from an EMBL/GenBank/DDBJ whole genome shotgun (WGS) entry which is preliminary data.</text>
</comment>
<dbReference type="PROSITE" id="PS00137">
    <property type="entry name" value="SUBTILASE_HIS"/>
    <property type="match status" value="1"/>
</dbReference>
<dbReference type="PRINTS" id="PR00723">
    <property type="entry name" value="SUBTILISIN"/>
</dbReference>
<dbReference type="InterPro" id="IPR000209">
    <property type="entry name" value="Peptidase_S8/S53_dom"/>
</dbReference>
<dbReference type="Gene3D" id="3.40.50.200">
    <property type="entry name" value="Peptidase S8/S53 domain"/>
    <property type="match status" value="1"/>
</dbReference>
<feature type="domain" description="Peptidase S8/S53" evidence="8">
    <location>
        <begin position="215"/>
        <end position="443"/>
    </location>
</feature>
<dbReference type="InterPro" id="IPR050131">
    <property type="entry name" value="Peptidase_S8_subtilisin-like"/>
</dbReference>
<dbReference type="PANTHER" id="PTHR43806">
    <property type="entry name" value="PEPTIDASE S8"/>
    <property type="match status" value="1"/>
</dbReference>